<evidence type="ECO:0000313" key="1">
    <source>
        <dbReference type="EMBL" id="QQP38877.1"/>
    </source>
</evidence>
<gene>
    <name evidence="1" type="ORF">FKW44_019576</name>
</gene>
<name>A0A7T8JXH8_CALRO</name>
<sequence>MGDNINFGPKTFGLHKVHILIHWIILFGGKLRRKPAKSATQIEALKKSVTSSGES</sequence>
<reference evidence="2" key="1">
    <citation type="submission" date="2021-01" db="EMBL/GenBank/DDBJ databases">
        <title>Caligus Genome Assembly.</title>
        <authorList>
            <person name="Gallardo-Escarate C."/>
        </authorList>
    </citation>
    <scope>NUCLEOTIDE SEQUENCE [LARGE SCALE GENOMIC DNA]</scope>
</reference>
<dbReference type="Proteomes" id="UP000595437">
    <property type="component" value="Chromosome 14"/>
</dbReference>
<keyword evidence="2" id="KW-1185">Reference proteome</keyword>
<organism evidence="1 2">
    <name type="scientific">Caligus rogercresseyi</name>
    <name type="common">Sea louse</name>
    <dbReference type="NCBI Taxonomy" id="217165"/>
    <lineage>
        <taxon>Eukaryota</taxon>
        <taxon>Metazoa</taxon>
        <taxon>Ecdysozoa</taxon>
        <taxon>Arthropoda</taxon>
        <taxon>Crustacea</taxon>
        <taxon>Multicrustacea</taxon>
        <taxon>Hexanauplia</taxon>
        <taxon>Copepoda</taxon>
        <taxon>Siphonostomatoida</taxon>
        <taxon>Caligidae</taxon>
        <taxon>Caligus</taxon>
    </lineage>
</organism>
<proteinExistence type="predicted"/>
<dbReference type="AlphaFoldDB" id="A0A7T8JXH8"/>
<evidence type="ECO:0000313" key="2">
    <source>
        <dbReference type="Proteomes" id="UP000595437"/>
    </source>
</evidence>
<dbReference type="EMBL" id="CP045903">
    <property type="protein sequence ID" value="QQP38877.1"/>
    <property type="molecule type" value="Genomic_DNA"/>
</dbReference>
<accession>A0A7T8JXH8</accession>
<protein>
    <submittedName>
        <fullName evidence="1">Uncharacterized protein</fullName>
    </submittedName>
</protein>